<proteinExistence type="predicted"/>
<sequence length="310" mass="33816">MGVAEQQAAQDLPVPRHHRYGEVARHLGMARRHAGKGCVGAVAGIAGNVARPDHLVAEDRAQHIGATRAAQPDEVAAFAARQREQVQPFAAVVHDVMEERADRRAGQLDPGIGDHLYEPFEIVFGRERGVDTVEGGDGAFGATFLRHVLHRHADAGELARAVADRQPVLPPHTGAVGAGHLQPLDRFARQHPGGERYGRVGAVGRDLAHGARDMIGDRHAAEPCEAIVHPDVAQIGIEDGEPDRRCRIHRRKLFGRMRLRPRMPHSTLNPRRRLPSEPHAQRRQALSVMRPAGPFAGAADVGPFQRQCRA</sequence>
<evidence type="ECO:0000256" key="1">
    <source>
        <dbReference type="SAM" id="MobiDB-lite"/>
    </source>
</evidence>
<reference evidence="2 3" key="1">
    <citation type="journal article" date="2017" name="Curr. Biol.">
        <title>Genome architecture and evolution of a unichromosomal asexual nematode.</title>
        <authorList>
            <person name="Fradin H."/>
            <person name="Zegar C."/>
            <person name="Gutwein M."/>
            <person name="Lucas J."/>
            <person name="Kovtun M."/>
            <person name="Corcoran D."/>
            <person name="Baugh L.R."/>
            <person name="Kiontke K."/>
            <person name="Gunsalus K."/>
            <person name="Fitch D.H."/>
            <person name="Piano F."/>
        </authorList>
    </citation>
    <scope>NUCLEOTIDE SEQUENCE [LARGE SCALE GENOMIC DNA]</scope>
    <source>
        <strain evidence="2">PF1309</strain>
    </source>
</reference>
<organism evidence="2 3">
    <name type="scientific">Diploscapter pachys</name>
    <dbReference type="NCBI Taxonomy" id="2018661"/>
    <lineage>
        <taxon>Eukaryota</taxon>
        <taxon>Metazoa</taxon>
        <taxon>Ecdysozoa</taxon>
        <taxon>Nematoda</taxon>
        <taxon>Chromadorea</taxon>
        <taxon>Rhabditida</taxon>
        <taxon>Rhabditina</taxon>
        <taxon>Rhabditomorpha</taxon>
        <taxon>Rhabditoidea</taxon>
        <taxon>Rhabditidae</taxon>
        <taxon>Diploscapter</taxon>
    </lineage>
</organism>
<gene>
    <name evidence="2" type="ORF">WR25_14768</name>
</gene>
<evidence type="ECO:0000313" key="3">
    <source>
        <dbReference type="Proteomes" id="UP000218231"/>
    </source>
</evidence>
<name>A0A2A2K014_9BILA</name>
<dbReference type="AlphaFoldDB" id="A0A2A2K014"/>
<comment type="caution">
    <text evidence="2">The sequence shown here is derived from an EMBL/GenBank/DDBJ whole genome shotgun (WGS) entry which is preliminary data.</text>
</comment>
<accession>A0A2A2K014</accession>
<dbReference type="Proteomes" id="UP000218231">
    <property type="component" value="Unassembled WGS sequence"/>
</dbReference>
<keyword evidence="3" id="KW-1185">Reference proteome</keyword>
<dbReference type="EMBL" id="LIAE01009979">
    <property type="protein sequence ID" value="PAV67223.1"/>
    <property type="molecule type" value="Genomic_DNA"/>
</dbReference>
<protein>
    <submittedName>
        <fullName evidence="2">Uncharacterized protein</fullName>
    </submittedName>
</protein>
<evidence type="ECO:0000313" key="2">
    <source>
        <dbReference type="EMBL" id="PAV67223.1"/>
    </source>
</evidence>
<feature type="region of interest" description="Disordered" evidence="1">
    <location>
        <begin position="262"/>
        <end position="283"/>
    </location>
</feature>